<dbReference type="HOGENOM" id="CLU_728163_0_0_1"/>
<evidence type="ECO:0000313" key="3">
    <source>
        <dbReference type="EnsemblMetazoa" id="CPIJ011811-PA"/>
    </source>
</evidence>
<reference evidence="3" key="2">
    <citation type="submission" date="2021-02" db="UniProtKB">
        <authorList>
            <consortium name="EnsemblMetazoa"/>
        </authorList>
    </citation>
    <scope>IDENTIFICATION</scope>
    <source>
        <strain evidence="3">JHB</strain>
    </source>
</reference>
<protein>
    <submittedName>
        <fullName evidence="2 3">Pol-like protein</fullName>
    </submittedName>
</protein>
<dbReference type="EnsemblMetazoa" id="CPIJ011811-RA">
    <property type="protein sequence ID" value="CPIJ011811-PA"/>
    <property type="gene ID" value="CPIJ011811"/>
</dbReference>
<evidence type="ECO:0000256" key="1">
    <source>
        <dbReference type="SAM" id="MobiDB-lite"/>
    </source>
</evidence>
<reference evidence="2" key="1">
    <citation type="submission" date="2007-03" db="EMBL/GenBank/DDBJ databases">
        <title>Annotation of Culex pipiens quinquefasciatus.</title>
        <authorList>
            <consortium name="The Broad Institute Genome Sequencing Platform"/>
            <person name="Atkinson P.W."/>
            <person name="Hemingway J."/>
            <person name="Christensen B.M."/>
            <person name="Higgs S."/>
            <person name="Kodira C."/>
            <person name="Hannick L."/>
            <person name="Megy K."/>
            <person name="O'Leary S."/>
            <person name="Pearson M."/>
            <person name="Haas B.J."/>
            <person name="Mauceli E."/>
            <person name="Wortman J.R."/>
            <person name="Lee N.H."/>
            <person name="Guigo R."/>
            <person name="Stanke M."/>
            <person name="Alvarado L."/>
            <person name="Amedeo P."/>
            <person name="Antoine C.H."/>
            <person name="Arensburger P."/>
            <person name="Bidwell S.L."/>
            <person name="Crawford M."/>
            <person name="Camaro F."/>
            <person name="Devon K."/>
            <person name="Engels R."/>
            <person name="Hammond M."/>
            <person name="Howarth C."/>
            <person name="Koehrsen M."/>
            <person name="Lawson D."/>
            <person name="Montgomery P."/>
            <person name="Nene V."/>
            <person name="Nusbaum C."/>
            <person name="Puiu D."/>
            <person name="Romero-Severson J."/>
            <person name="Severson D.W."/>
            <person name="Shumway M."/>
            <person name="Sisk P."/>
            <person name="Stolte C."/>
            <person name="Zeng Q."/>
            <person name="Eisenstadt E."/>
            <person name="Fraser-Liggett C."/>
            <person name="Strausberg R."/>
            <person name="Galagan J."/>
            <person name="Birren B."/>
            <person name="Collins F.H."/>
        </authorList>
    </citation>
    <scope>NUCLEOTIDE SEQUENCE [LARGE SCALE GENOMIC DNA]</scope>
    <source>
        <strain evidence="2">JHB</strain>
    </source>
</reference>
<feature type="compositionally biased region" description="Polar residues" evidence="1">
    <location>
        <begin position="1"/>
        <end position="11"/>
    </location>
</feature>
<accession>B0WX69</accession>
<dbReference type="AlphaFoldDB" id="B0WX69"/>
<evidence type="ECO:0000313" key="2">
    <source>
        <dbReference type="EMBL" id="EDS36330.1"/>
    </source>
</evidence>
<keyword evidence="4" id="KW-1185">Reference proteome</keyword>
<evidence type="ECO:0000313" key="4">
    <source>
        <dbReference type="Proteomes" id="UP000002320"/>
    </source>
</evidence>
<dbReference type="EMBL" id="DS232159">
    <property type="protein sequence ID" value="EDS36330.1"/>
    <property type="molecule type" value="Genomic_DNA"/>
</dbReference>
<gene>
    <name evidence="3" type="primary">6044483</name>
    <name evidence="2" type="ORF">CpipJ_CPIJ011811</name>
</gene>
<dbReference type="KEGG" id="cqu:CpipJ_CPIJ011811"/>
<proteinExistence type="predicted"/>
<sequence>MSASHSRTGMSNVGPAAAAAAAGKLSPEQQQQESSAQSSSRRRETRAAGERDQNGNRSAHRLLVVTFSQLPLDGRTVWIFRGCCGSEVPQSPSLVPPGTRHQQDEARACCLPPKSLSLTRLMGSFLWAGQCIRVPMQQLALPVELGGLNLHLPAFKCQALLVNKHLREIENLPFYNSFVNTTRNPPNLRIVPTNCPCLKTVCSELPHLPSALQANHSANLLQAHYPNKIDKPKVVLENPTANWNRIWRNIAAKHLTSFERCHYYLLVNRKLSNQRLLHRMQRADSDMCPNCNNEPEDIPHKISTCPRVAAAWTVLQRRLRNIAQNRNISLTHLLQPTLLAIRRSVKVKVLKTFIQFVIFVSKDKNVIDINELEFHLDTEV</sequence>
<feature type="region of interest" description="Disordered" evidence="1">
    <location>
        <begin position="1"/>
        <end position="55"/>
    </location>
</feature>
<feature type="compositionally biased region" description="Basic and acidic residues" evidence="1">
    <location>
        <begin position="41"/>
        <end position="54"/>
    </location>
</feature>
<dbReference type="Proteomes" id="UP000002320">
    <property type="component" value="Unassembled WGS sequence"/>
</dbReference>
<feature type="compositionally biased region" description="Low complexity" evidence="1">
    <location>
        <begin position="16"/>
        <end position="39"/>
    </location>
</feature>
<dbReference type="VEuPathDB" id="VectorBase:CPIJ011811"/>
<name>B0WX69_CULQU</name>
<dbReference type="InParanoid" id="B0WX69"/>
<organism>
    <name type="scientific">Culex quinquefasciatus</name>
    <name type="common">Southern house mosquito</name>
    <name type="synonym">Culex pungens</name>
    <dbReference type="NCBI Taxonomy" id="7176"/>
    <lineage>
        <taxon>Eukaryota</taxon>
        <taxon>Metazoa</taxon>
        <taxon>Ecdysozoa</taxon>
        <taxon>Arthropoda</taxon>
        <taxon>Hexapoda</taxon>
        <taxon>Insecta</taxon>
        <taxon>Pterygota</taxon>
        <taxon>Neoptera</taxon>
        <taxon>Endopterygota</taxon>
        <taxon>Diptera</taxon>
        <taxon>Nematocera</taxon>
        <taxon>Culicoidea</taxon>
        <taxon>Culicidae</taxon>
        <taxon>Culicinae</taxon>
        <taxon>Culicini</taxon>
        <taxon>Culex</taxon>
        <taxon>Culex</taxon>
    </lineage>
</organism>